<sequence>MCMILDKTDQLALLGAALENEDLLDVITEGLGEDYRDIVEMVNGRDAPITLDELHEKLINRELALNLMEAYIAYVPVTANTVQFRNQINRGGFLSSRGGSSNSRGSFCPSRPYLGKCQICGVQGHGAKHCPQYQQATCSSQFYPHGASPYRGPTPWLAPHLPLPPPQWHTQVHHTTTSSPDLSPWLLDSGTSHHIASDLSNLSLHTPYNGSDNELIINGSGLPISHTGEGSQHGDNTTPRQGQ</sequence>
<protein>
    <submittedName>
        <fullName evidence="4">Retrovirus-related Pol polyprotein from transposon RE2</fullName>
    </submittedName>
</protein>
<keyword evidence="5" id="KW-1185">Reference proteome</keyword>
<dbReference type="EMBL" id="JBANAX010000349">
    <property type="protein sequence ID" value="KAL1213204.1"/>
    <property type="molecule type" value="Genomic_DNA"/>
</dbReference>
<evidence type="ECO:0000256" key="1">
    <source>
        <dbReference type="PROSITE-ProRule" id="PRU00047"/>
    </source>
</evidence>
<dbReference type="AlphaFoldDB" id="A0ABD1BBK1"/>
<feature type="domain" description="CCHC-type" evidence="3">
    <location>
        <begin position="116"/>
        <end position="132"/>
    </location>
</feature>
<dbReference type="Proteomes" id="UP001558713">
    <property type="component" value="Unassembled WGS sequence"/>
</dbReference>
<reference evidence="4 5" key="1">
    <citation type="submission" date="2024-04" db="EMBL/GenBank/DDBJ databases">
        <title>Genome assembly C_amara_ONT_v2.</title>
        <authorList>
            <person name="Yant L."/>
            <person name="Moore C."/>
            <person name="Slenker M."/>
        </authorList>
    </citation>
    <scope>NUCLEOTIDE SEQUENCE [LARGE SCALE GENOMIC DNA]</scope>
    <source>
        <tissue evidence="4">Leaf</tissue>
    </source>
</reference>
<gene>
    <name evidence="4" type="ORF">V5N11_026464</name>
</gene>
<dbReference type="InterPro" id="IPR001878">
    <property type="entry name" value="Znf_CCHC"/>
</dbReference>
<feature type="region of interest" description="Disordered" evidence="2">
    <location>
        <begin position="217"/>
        <end position="243"/>
    </location>
</feature>
<comment type="caution">
    <text evidence="4">The sequence shown here is derived from an EMBL/GenBank/DDBJ whole genome shotgun (WGS) entry which is preliminary data.</text>
</comment>
<organism evidence="4 5">
    <name type="scientific">Cardamine amara subsp. amara</name>
    <dbReference type="NCBI Taxonomy" id="228776"/>
    <lineage>
        <taxon>Eukaryota</taxon>
        <taxon>Viridiplantae</taxon>
        <taxon>Streptophyta</taxon>
        <taxon>Embryophyta</taxon>
        <taxon>Tracheophyta</taxon>
        <taxon>Spermatophyta</taxon>
        <taxon>Magnoliopsida</taxon>
        <taxon>eudicotyledons</taxon>
        <taxon>Gunneridae</taxon>
        <taxon>Pentapetalae</taxon>
        <taxon>rosids</taxon>
        <taxon>malvids</taxon>
        <taxon>Brassicales</taxon>
        <taxon>Brassicaceae</taxon>
        <taxon>Cardamineae</taxon>
        <taxon>Cardamine</taxon>
    </lineage>
</organism>
<keyword evidence="1" id="KW-0863">Zinc-finger</keyword>
<keyword evidence="1" id="KW-0862">Zinc</keyword>
<accession>A0ABD1BBK1</accession>
<evidence type="ECO:0000313" key="4">
    <source>
        <dbReference type="EMBL" id="KAL1213204.1"/>
    </source>
</evidence>
<dbReference type="GO" id="GO:0008270">
    <property type="term" value="F:zinc ion binding"/>
    <property type="evidence" value="ECO:0007669"/>
    <property type="project" value="UniProtKB-KW"/>
</dbReference>
<dbReference type="PANTHER" id="PTHR47481:SF22">
    <property type="entry name" value="RETROTRANSPOSON GAG DOMAIN-CONTAINING PROTEIN"/>
    <property type="match status" value="1"/>
</dbReference>
<evidence type="ECO:0000259" key="3">
    <source>
        <dbReference type="PROSITE" id="PS50158"/>
    </source>
</evidence>
<evidence type="ECO:0000313" key="5">
    <source>
        <dbReference type="Proteomes" id="UP001558713"/>
    </source>
</evidence>
<keyword evidence="1" id="KW-0479">Metal-binding</keyword>
<feature type="compositionally biased region" description="Polar residues" evidence="2">
    <location>
        <begin position="228"/>
        <end position="243"/>
    </location>
</feature>
<dbReference type="PANTHER" id="PTHR47481">
    <property type="match status" value="1"/>
</dbReference>
<proteinExistence type="predicted"/>
<name>A0ABD1BBK1_CARAN</name>
<dbReference type="PROSITE" id="PS50158">
    <property type="entry name" value="ZF_CCHC"/>
    <property type="match status" value="1"/>
</dbReference>
<evidence type="ECO:0000256" key="2">
    <source>
        <dbReference type="SAM" id="MobiDB-lite"/>
    </source>
</evidence>